<dbReference type="InterPro" id="IPR001878">
    <property type="entry name" value="Znf_CCHC"/>
</dbReference>
<comment type="caution">
    <text evidence="4">The sequence shown here is derived from an EMBL/GenBank/DDBJ whole genome shotgun (WGS) entry which is preliminary data.</text>
</comment>
<feature type="compositionally biased region" description="Basic and acidic residues" evidence="2">
    <location>
        <begin position="1198"/>
        <end position="1214"/>
    </location>
</feature>
<keyword evidence="1" id="KW-0175">Coiled coil</keyword>
<protein>
    <submittedName>
        <fullName evidence="4">Retrovirus-related Pol polyprotein from transposon TNT 1-94</fullName>
    </submittedName>
</protein>
<dbReference type="Pfam" id="PF07727">
    <property type="entry name" value="RVT_2"/>
    <property type="match status" value="2"/>
</dbReference>
<dbReference type="GO" id="GO:0003676">
    <property type="term" value="F:nucleic acid binding"/>
    <property type="evidence" value="ECO:0007669"/>
    <property type="project" value="InterPro"/>
</dbReference>
<reference evidence="4" key="1">
    <citation type="journal article" date="2019" name="Sci. Rep.">
        <title>Draft genome of Tanacetum cinerariifolium, the natural source of mosquito coil.</title>
        <authorList>
            <person name="Yamashiro T."/>
            <person name="Shiraishi A."/>
            <person name="Satake H."/>
            <person name="Nakayama K."/>
        </authorList>
    </citation>
    <scope>NUCLEOTIDE SEQUENCE</scope>
</reference>
<feature type="compositionally biased region" description="Low complexity" evidence="2">
    <location>
        <begin position="403"/>
        <end position="420"/>
    </location>
</feature>
<gene>
    <name evidence="4" type="ORF">Tci_059691</name>
</gene>
<evidence type="ECO:0000256" key="1">
    <source>
        <dbReference type="SAM" id="Coils"/>
    </source>
</evidence>
<dbReference type="SMART" id="SM00343">
    <property type="entry name" value="ZnF_C2HC"/>
    <property type="match status" value="2"/>
</dbReference>
<dbReference type="InterPro" id="IPR013103">
    <property type="entry name" value="RVT_2"/>
</dbReference>
<feature type="region of interest" description="Disordered" evidence="2">
    <location>
        <begin position="385"/>
        <end position="425"/>
    </location>
</feature>
<dbReference type="InterPro" id="IPR025724">
    <property type="entry name" value="GAG-pre-integrase_dom"/>
</dbReference>
<accession>A0A6L2NNG6</accession>
<feature type="compositionally biased region" description="Pro residues" evidence="2">
    <location>
        <begin position="1656"/>
        <end position="1670"/>
    </location>
</feature>
<dbReference type="SUPFAM" id="SSF56672">
    <property type="entry name" value="DNA/RNA polymerases"/>
    <property type="match status" value="1"/>
</dbReference>
<feature type="compositionally biased region" description="Basic and acidic residues" evidence="2">
    <location>
        <begin position="1225"/>
        <end position="1240"/>
    </location>
</feature>
<feature type="domain" description="CCHC-type" evidence="3">
    <location>
        <begin position="797"/>
        <end position="813"/>
    </location>
</feature>
<dbReference type="EMBL" id="BKCJ010009598">
    <property type="protein sequence ID" value="GEU87713.1"/>
    <property type="molecule type" value="Genomic_DNA"/>
</dbReference>
<sequence>MANQEQNSPQQEQPFVAAKQVSFNLKDILLNINNEEYLAEFWYSAKALENSKVSFFIPTSGIYGEVEVNTFRNAIGVYYLPYFSEYVAPPSIDIVRPWFETIRYGETVPAKGTLKKSLLPSRWKLLMAHIIQCLGGNDASAVSIAKADPGKSAPSDFIPQQQALEKNKVQAEAALLRAQPSFPTMGQLNELLVKNLQTEFLKILSAHDFSSSLPTELKELPSKFKELTKEVKGLKKQVHDLEIKLPGELKEIPTNLEDFTKTVTSLTSQNIGEEAKAKAAKHESVRKKELVDLLGPETKDLDAFDSDCDDLSSAKAVLMENLSSCDLEVLSETYQAEEEPANFSLMAIPSSSSSDNETICTIEEWVSNSEDDSETTAPQIAHSFVQSTKQVTPPRHSVQPVDASIPAATPKPTSPKTSSSGKRKNRKTCFVCKSVDHLIKDCNFHAKPKSQPTPRNNAHRGYNKKHASFTKKFPQKHIVPAAVLPKSKPVSVTAVRPICVDVPKIMMTRPRHAHSLNTRDINFGRRESIKDLDKQNDPISIEKKIKISRIDYLELNKIKEDLMRIEQYFLMTDYLLWEVILNGDSSAPTRVIEGVVQPVASTTAKQRLARKNELKAHGTLLMALPDKHQLKFNIHKDAKTLMEAIEKRFGENKETKKKLISQLKILRESLSQEDINLKFLRSLPTEWRTHTLIRKNKTDLEEQSLDDLFKSLKIYEAEVKSSSSASILTQNIAFVSTSNTDSTNEPVSAAASISVSNEQVKPPRPSVKHVETSIPTANPKTTILKPTSNGNHRNRKACFVCQSLDHLIKDCDFYETKMAQITARNHAKRGHHKQYARMALPNPQQHVVRTTVLTKSMLVPITAARPVTAVVLKPHVTRPRQTKPIVTKPHSPPRRHTNQSPSPKASNFPPKVTAVKVPQVNVAKGVQGKWEWKPKCPILDPSRQVHQWPSKGLITMMHLEILVSHGLGPKEKLTILFLVQGNLQHALKDKEVIDSRCSRHMARNMSYLFDFEELNGGYVAFGGNPKDGKISGKVLLKVPRENNMYNVNLKNIVPSGDLASLFAKSTLDESNLWHRRLSHINFKTISKLVKGNLVRGLPTKVFENDHTCVACKKGKQHRASCKTKPGSSVNQPLQRLHMNLFGPTFVKSLNKKSYCLVVTYDYSRKVDEGFLVRYSVSSKAFRVFNSRTRMNTDGDAAFDEKEPEFEGRKPESKVDVSPSSSAQSKKHDDKTKREAKRKSPVESSTGYRNLSAEFEDFFDNSINEVNAAGTLVPAVGQISTNNNNTFSAAGPFNATVKLEDITYSNDEEDVGAEADFTNLETTITEEGIDYEEVFAPVVRIEAIRLFLAYASFMRFMVYQMDVKSAFLYGNIMEEVYVCQPPGFEEPDYPDKVYKVVKALYRLHQAPRAYGKSASTPIDTKKPLHKDPDGEDVDMHTYRLVIGSLMYLTSSRPNIMFAVCACARFQVTPKASYLHAVKRIFRYLKGKPYLGLWYPKDSPFNLVAYSDSDYAGASLDRINVTAVSLSFCCLVNDVLRLQALVDKKKVVITEATTRDALRLDDAEGIDCLPNEEIFTETSWNEFSSSMAAAVICLSTRVGKGCFGVETSLFEGMIVAQQVGEGAAKLNVEDVSIAGVVAEGAAKAADDEVPGVVDEPSIPSPPPPTQPPPPSQDIPSTSQVGTTQRIKTSDDTVMDDVSKHKRIITHMDTDKDVTLKDVAAVAKDVYDAEIKEKPAELQEVVEVVTTVKLITEVVTAAALQLTTAAAPILTTAPTKSKDKGKRILLEEPKPLKKQAQIEQDKAYTRELETKLNKNIDWDEVIDHVQRKEKEDNAVKRYQALKKKPQTEAQARKNMMIYLRNEQMEEEDSKAPKRLSETQEEKAAKKQKLDEEVAELKRHLQIVPNDDDDVYTNYKIYTENNKPYYKIIRADGSPQLFLSFLSLLRNFDREELETVSVLWSAYYHIHLYTDDLVSREKISTFKVHSGSTDQHVKGPTVLHPKWRAKVKGIEESKDLTSLSLDELIGNLKVYEIIIMKDSEIVEAKVERKSLSLKARKESSDEECSTSESEDEEYVMAAKGEGFCWGRVMEVVGSGESGGKNEEERVYRRLGHANMCLIQSLASKELVRNLPKLKFDQHFCNACKIGKQAHASHKAKNIVSTTSCLELLHMDLFGPSAIRSYRGNHYTLVIVDDHSRKIKESLNVTLDETPSPSKTSLLVDDDLYKEEAIKVTEKKNLENDIKDETLEINEVVNIKESMNHPLENVIGNLNQRNLRPQAQNQIPQPRNITIIGTKWVFRNKLDENSIVSQNKARLVAQGYNQQEGIDYDSTYASVARLESIRILLAYVCALDFKLFQMDVKSAFLNGLINEEVYMAQPLGFINFEKPDHVYKLKKALYGLKQAPKAWYNRLKYFLVIHEYKMRMVDNTLFTKKKSSNIIIVQIYVDDIIFGLTCQDMCDEFSKIMHDEFEMSVMGELNFFLGLQIKQMEDGIFFNESKYIKEMLKKFGLEESKPMKTPMSLDTKLTKDEECESVDSTKYPDMIGSLLYLTASRPDIKFSVCLCAHFQETPKTSHLEAVKRIFCYIKGTTYLGLWYPKGTGIEIVVNAYSDHVEDYVDQNSTSGIYTFVGCCLIS</sequence>
<organism evidence="4">
    <name type="scientific">Tanacetum cinerariifolium</name>
    <name type="common">Dalmatian daisy</name>
    <name type="synonym">Chrysanthemum cinerariifolium</name>
    <dbReference type="NCBI Taxonomy" id="118510"/>
    <lineage>
        <taxon>Eukaryota</taxon>
        <taxon>Viridiplantae</taxon>
        <taxon>Streptophyta</taxon>
        <taxon>Embryophyta</taxon>
        <taxon>Tracheophyta</taxon>
        <taxon>Spermatophyta</taxon>
        <taxon>Magnoliopsida</taxon>
        <taxon>eudicotyledons</taxon>
        <taxon>Gunneridae</taxon>
        <taxon>Pentapetalae</taxon>
        <taxon>asterids</taxon>
        <taxon>campanulids</taxon>
        <taxon>Asterales</taxon>
        <taxon>Asteraceae</taxon>
        <taxon>Asteroideae</taxon>
        <taxon>Anthemideae</taxon>
        <taxon>Anthemidinae</taxon>
        <taxon>Tanacetum</taxon>
    </lineage>
</organism>
<proteinExistence type="predicted"/>
<feature type="coiled-coil region" evidence="1">
    <location>
        <begin position="217"/>
        <end position="244"/>
    </location>
</feature>
<feature type="domain" description="CCHC-type" evidence="3">
    <location>
        <begin position="428"/>
        <end position="444"/>
    </location>
</feature>
<evidence type="ECO:0000259" key="3">
    <source>
        <dbReference type="SMART" id="SM00343"/>
    </source>
</evidence>
<evidence type="ECO:0000313" key="4">
    <source>
        <dbReference type="EMBL" id="GEU87713.1"/>
    </source>
</evidence>
<dbReference type="PANTHER" id="PTHR11439:SF486">
    <property type="entry name" value="RLK (RECEPTOR-LIKE KINASE) PROTEIN, PUTATIVE-RELATED"/>
    <property type="match status" value="1"/>
</dbReference>
<feature type="region of interest" description="Disordered" evidence="2">
    <location>
        <begin position="878"/>
        <end position="910"/>
    </location>
</feature>
<feature type="region of interest" description="Disordered" evidence="2">
    <location>
        <begin position="1192"/>
        <end position="1245"/>
    </location>
</feature>
<dbReference type="PANTHER" id="PTHR11439">
    <property type="entry name" value="GAG-POL-RELATED RETROTRANSPOSON"/>
    <property type="match status" value="1"/>
</dbReference>
<feature type="compositionally biased region" description="Basic and acidic residues" evidence="2">
    <location>
        <begin position="1866"/>
        <end position="1884"/>
    </location>
</feature>
<dbReference type="InterPro" id="IPR043502">
    <property type="entry name" value="DNA/RNA_pol_sf"/>
</dbReference>
<name>A0A6L2NNG6_TANCI</name>
<dbReference type="Pfam" id="PF13976">
    <property type="entry name" value="gag_pre-integrs"/>
    <property type="match status" value="2"/>
</dbReference>
<evidence type="ECO:0000256" key="2">
    <source>
        <dbReference type="SAM" id="MobiDB-lite"/>
    </source>
</evidence>
<feature type="region of interest" description="Disordered" evidence="2">
    <location>
        <begin position="1642"/>
        <end position="1691"/>
    </location>
</feature>
<dbReference type="GO" id="GO:0008270">
    <property type="term" value="F:zinc ion binding"/>
    <property type="evidence" value="ECO:0007669"/>
    <property type="project" value="InterPro"/>
</dbReference>
<feature type="region of interest" description="Disordered" evidence="2">
    <location>
        <begin position="1859"/>
        <end position="1884"/>
    </location>
</feature>